<keyword evidence="1" id="KW-0812">Transmembrane</keyword>
<keyword evidence="1" id="KW-0472">Membrane</keyword>
<dbReference type="RefSeq" id="XP_018142717.1">
    <property type="nucleotide sequence ID" value="XM_018285524.1"/>
</dbReference>
<sequence length="370" mass="40693">MSPQSASANTHLGTCLVVGGCGFLGFHLVEKLLRCGDYDGVFVYDRNVCVNLHDGATYVRGDITDTDALRSLLDRIQPSVIFHAASPVASLPGSRLGEFMRTNVQGTNIIIDLATKSPSVKALVYTSTIDAYANPPHENVSEDHPLWPPSDKSNEYNRTKAIGDHLVRAANCAQLRTATLRLGHAYGERQSQGLVEILDACEGTKPLIQVGSGKNVMEVMSAENSALGHVLVAKALLNDPQPTNEDMRVAGEAFNISDGAPVPFWHHVRVIWGVSRGSDALKNVTILPAWVMSAVVFIMEWVLWLFTLDTVKPPMALRRTSLEYCIYSHTYSIEKARKRLGFRPVVNHDAVLARAAQHMLEQRRLTKKAE</sequence>
<proteinExistence type="predicted"/>
<protein>
    <submittedName>
        <fullName evidence="3">C-3 sterol dehydrogenase/C-4 decarboxylase</fullName>
    </submittedName>
</protein>
<keyword evidence="1" id="KW-1133">Transmembrane helix</keyword>
<dbReference type="STRING" id="1380566.A0A179FK43"/>
<evidence type="ECO:0000313" key="3">
    <source>
        <dbReference type="EMBL" id="OAQ65403.1"/>
    </source>
</evidence>
<dbReference type="KEGG" id="pchm:VFPPC_06503"/>
<organism evidence="3 4">
    <name type="scientific">Pochonia chlamydosporia 170</name>
    <dbReference type="NCBI Taxonomy" id="1380566"/>
    <lineage>
        <taxon>Eukaryota</taxon>
        <taxon>Fungi</taxon>
        <taxon>Dikarya</taxon>
        <taxon>Ascomycota</taxon>
        <taxon>Pezizomycotina</taxon>
        <taxon>Sordariomycetes</taxon>
        <taxon>Hypocreomycetidae</taxon>
        <taxon>Hypocreales</taxon>
        <taxon>Clavicipitaceae</taxon>
        <taxon>Pochonia</taxon>
    </lineage>
</organism>
<dbReference type="SUPFAM" id="SSF51735">
    <property type="entry name" value="NAD(P)-binding Rossmann-fold domains"/>
    <property type="match status" value="1"/>
</dbReference>
<dbReference type="PANTHER" id="PTHR43000">
    <property type="entry name" value="DTDP-D-GLUCOSE 4,6-DEHYDRATASE-RELATED"/>
    <property type="match status" value="1"/>
</dbReference>
<dbReference type="InterPro" id="IPR002225">
    <property type="entry name" value="3Beta_OHSteriod_DH/Estase"/>
</dbReference>
<keyword evidence="4" id="KW-1185">Reference proteome</keyword>
<feature type="transmembrane region" description="Helical" evidence="1">
    <location>
        <begin position="287"/>
        <end position="308"/>
    </location>
</feature>
<gene>
    <name evidence="3" type="ORF">VFPPC_06503</name>
</gene>
<dbReference type="Proteomes" id="UP000078397">
    <property type="component" value="Unassembled WGS sequence"/>
</dbReference>
<feature type="domain" description="3-beta hydroxysteroid dehydrogenase/isomerase" evidence="2">
    <location>
        <begin position="16"/>
        <end position="272"/>
    </location>
</feature>
<dbReference type="GO" id="GO:0016616">
    <property type="term" value="F:oxidoreductase activity, acting on the CH-OH group of donors, NAD or NADP as acceptor"/>
    <property type="evidence" value="ECO:0007669"/>
    <property type="project" value="InterPro"/>
</dbReference>
<dbReference type="OrthoDB" id="10058185at2759"/>
<dbReference type="GO" id="GO:0006694">
    <property type="term" value="P:steroid biosynthetic process"/>
    <property type="evidence" value="ECO:0007669"/>
    <property type="project" value="InterPro"/>
</dbReference>
<dbReference type="Pfam" id="PF01073">
    <property type="entry name" value="3Beta_HSD"/>
    <property type="match status" value="1"/>
</dbReference>
<comment type="caution">
    <text evidence="3">The sequence shown here is derived from an EMBL/GenBank/DDBJ whole genome shotgun (WGS) entry which is preliminary data.</text>
</comment>
<dbReference type="Gene3D" id="3.40.50.720">
    <property type="entry name" value="NAD(P)-binding Rossmann-like Domain"/>
    <property type="match status" value="1"/>
</dbReference>
<dbReference type="EMBL" id="LSBJ02000005">
    <property type="protein sequence ID" value="OAQ65403.1"/>
    <property type="molecule type" value="Genomic_DNA"/>
</dbReference>
<accession>A0A179FK43</accession>
<dbReference type="GeneID" id="28849518"/>
<dbReference type="InterPro" id="IPR036291">
    <property type="entry name" value="NAD(P)-bd_dom_sf"/>
</dbReference>
<reference evidence="3 4" key="1">
    <citation type="journal article" date="2016" name="PLoS Pathog.">
        <title>Biosynthesis of antibiotic leucinostatins in bio-control fungus Purpureocillium lilacinum and their inhibition on phytophthora revealed by genome mining.</title>
        <authorList>
            <person name="Wang G."/>
            <person name="Liu Z."/>
            <person name="Lin R."/>
            <person name="Li E."/>
            <person name="Mao Z."/>
            <person name="Ling J."/>
            <person name="Yang Y."/>
            <person name="Yin W.B."/>
            <person name="Xie B."/>
        </authorList>
    </citation>
    <scope>NUCLEOTIDE SEQUENCE [LARGE SCALE GENOMIC DNA]</scope>
    <source>
        <strain evidence="3">170</strain>
    </source>
</reference>
<evidence type="ECO:0000313" key="4">
    <source>
        <dbReference type="Proteomes" id="UP000078397"/>
    </source>
</evidence>
<dbReference type="AlphaFoldDB" id="A0A179FK43"/>
<evidence type="ECO:0000259" key="2">
    <source>
        <dbReference type="Pfam" id="PF01073"/>
    </source>
</evidence>
<name>A0A179FK43_METCM</name>
<evidence type="ECO:0000256" key="1">
    <source>
        <dbReference type="SAM" id="Phobius"/>
    </source>
</evidence>